<reference evidence="2 3" key="1">
    <citation type="submission" date="2019-08" db="EMBL/GenBank/DDBJ databases">
        <title>Paraburkholderia sp. DCY113.</title>
        <authorList>
            <person name="Kang J."/>
        </authorList>
    </citation>
    <scope>NUCLEOTIDE SEQUENCE [LARGE SCALE GENOMIC DNA]</scope>
    <source>
        <strain evidence="2 3">DCY113</strain>
    </source>
</reference>
<gene>
    <name evidence="2" type="ORF">FVF58_01150</name>
</gene>
<dbReference type="RefSeq" id="WP_149668115.1">
    <property type="nucleotide sequence ID" value="NZ_VTUZ01000001.1"/>
</dbReference>
<dbReference type="InterPro" id="IPR024559">
    <property type="entry name" value="DUF3846"/>
</dbReference>
<proteinExistence type="predicted"/>
<evidence type="ECO:0000313" key="3">
    <source>
        <dbReference type="Proteomes" id="UP000325273"/>
    </source>
</evidence>
<dbReference type="AlphaFoldDB" id="A0A5B0HL54"/>
<accession>A0A5B0HL54</accession>
<evidence type="ECO:0000259" key="1">
    <source>
        <dbReference type="Pfam" id="PF12957"/>
    </source>
</evidence>
<feature type="domain" description="DUF3846" evidence="1">
    <location>
        <begin position="1"/>
        <end position="95"/>
    </location>
</feature>
<dbReference type="Pfam" id="PF12957">
    <property type="entry name" value="DUF3846"/>
    <property type="match status" value="1"/>
</dbReference>
<comment type="caution">
    <text evidence="2">The sequence shown here is derived from an EMBL/GenBank/DDBJ whole genome shotgun (WGS) entry which is preliminary data.</text>
</comment>
<sequence>MKAYLINPFDWTVSEIDSFKGGNLQSIYQLLDCDTIDAVRPEGTTDVIYIDDEGLFKDDQRFFFCKLFPYQSIAGKGLWIGTARDGYDTTPKESIDFVRSVILWQI</sequence>
<keyword evidence="3" id="KW-1185">Reference proteome</keyword>
<dbReference type="Proteomes" id="UP000325273">
    <property type="component" value="Unassembled WGS sequence"/>
</dbReference>
<dbReference type="EMBL" id="VTUZ01000001">
    <property type="protein sequence ID" value="KAA1015988.1"/>
    <property type="molecule type" value="Genomic_DNA"/>
</dbReference>
<evidence type="ECO:0000313" key="2">
    <source>
        <dbReference type="EMBL" id="KAA1015988.1"/>
    </source>
</evidence>
<protein>
    <recommendedName>
        <fullName evidence="1">DUF3846 domain-containing protein</fullName>
    </recommendedName>
</protein>
<organism evidence="2 3">
    <name type="scientific">Paraburkholderia panacisoli</name>
    <dbReference type="NCBI Taxonomy" id="2603818"/>
    <lineage>
        <taxon>Bacteria</taxon>
        <taxon>Pseudomonadati</taxon>
        <taxon>Pseudomonadota</taxon>
        <taxon>Betaproteobacteria</taxon>
        <taxon>Burkholderiales</taxon>
        <taxon>Burkholderiaceae</taxon>
        <taxon>Paraburkholderia</taxon>
    </lineage>
</organism>
<name>A0A5B0HL54_9BURK</name>